<dbReference type="InterPro" id="IPR004308">
    <property type="entry name" value="GCS"/>
</dbReference>
<dbReference type="GO" id="GO:0005524">
    <property type="term" value="F:ATP binding"/>
    <property type="evidence" value="ECO:0007669"/>
    <property type="project" value="UniProtKB-UniRule"/>
</dbReference>
<evidence type="ECO:0000256" key="2">
    <source>
        <dbReference type="ARBA" id="ARBA00008100"/>
    </source>
</evidence>
<gene>
    <name evidence="11" type="ORF">OXX778_LOCUS17121</name>
</gene>
<dbReference type="EC" id="6.3.2.2" evidence="3 10"/>
<dbReference type="Pfam" id="PF03074">
    <property type="entry name" value="GCS"/>
    <property type="match status" value="1"/>
</dbReference>
<evidence type="ECO:0000256" key="1">
    <source>
        <dbReference type="ARBA" id="ARBA00005006"/>
    </source>
</evidence>
<comment type="similarity">
    <text evidence="2 10">Belongs to the glutamate--cysteine ligase type 3 family.</text>
</comment>
<evidence type="ECO:0000313" key="12">
    <source>
        <dbReference type="Proteomes" id="UP000663879"/>
    </source>
</evidence>
<dbReference type="Proteomes" id="UP000663879">
    <property type="component" value="Unassembled WGS sequence"/>
</dbReference>
<accession>A0A814HYA5</accession>
<evidence type="ECO:0000256" key="7">
    <source>
        <dbReference type="ARBA" id="ARBA00022840"/>
    </source>
</evidence>
<protein>
    <recommendedName>
        <fullName evidence="3 10">Glutamate--cysteine ligase</fullName>
        <ecNumber evidence="3 10">6.3.2.2</ecNumber>
    </recommendedName>
    <alternativeName>
        <fullName evidence="9 10">Gamma-ECS</fullName>
    </alternativeName>
    <alternativeName>
        <fullName evidence="8 10">Gamma-glutamylcysteine synthetase</fullName>
    </alternativeName>
</protein>
<comment type="caution">
    <text evidence="11">The sequence shown here is derived from an EMBL/GenBank/DDBJ whole genome shotgun (WGS) entry which is preliminary data.</text>
</comment>
<comment type="pathway">
    <text evidence="1 10">Sulfur metabolism; glutathione biosynthesis; glutathione from L-cysteine and L-glutamate: step 1/2.</text>
</comment>
<dbReference type="OrthoDB" id="7939818at2759"/>
<dbReference type="UniPathway" id="UPA00142">
    <property type="reaction ID" value="UER00209"/>
</dbReference>
<dbReference type="Gene3D" id="1.10.8.960">
    <property type="match status" value="1"/>
</dbReference>
<evidence type="ECO:0000256" key="8">
    <source>
        <dbReference type="ARBA" id="ARBA00030585"/>
    </source>
</evidence>
<evidence type="ECO:0000256" key="9">
    <source>
        <dbReference type="ARBA" id="ARBA00032122"/>
    </source>
</evidence>
<dbReference type="GO" id="GO:0004357">
    <property type="term" value="F:glutamate-cysteine ligase activity"/>
    <property type="evidence" value="ECO:0007669"/>
    <property type="project" value="UniProtKB-UniRule"/>
</dbReference>
<evidence type="ECO:0000256" key="4">
    <source>
        <dbReference type="ARBA" id="ARBA00022598"/>
    </source>
</evidence>
<dbReference type="Gene3D" id="3.30.590.50">
    <property type="match status" value="2"/>
</dbReference>
<evidence type="ECO:0000313" key="11">
    <source>
        <dbReference type="EMBL" id="CAF1015739.1"/>
    </source>
</evidence>
<evidence type="ECO:0000256" key="6">
    <source>
        <dbReference type="ARBA" id="ARBA00022741"/>
    </source>
</evidence>
<evidence type="ECO:0000256" key="3">
    <source>
        <dbReference type="ARBA" id="ARBA00012220"/>
    </source>
</evidence>
<dbReference type="PANTHER" id="PTHR11164">
    <property type="entry name" value="GLUTAMATE CYSTEINE LIGASE"/>
    <property type="match status" value="1"/>
</dbReference>
<proteinExistence type="inferred from homology"/>
<dbReference type="AlphaFoldDB" id="A0A814HYA5"/>
<dbReference type="GO" id="GO:0006750">
    <property type="term" value="P:glutathione biosynthetic process"/>
    <property type="evidence" value="ECO:0007669"/>
    <property type="project" value="UniProtKB-UniRule"/>
</dbReference>
<dbReference type="PANTHER" id="PTHR11164:SF0">
    <property type="entry name" value="GLUTAMATE--CYSTEINE LIGASE CATALYTIC SUBUNIT"/>
    <property type="match status" value="1"/>
</dbReference>
<evidence type="ECO:0000256" key="5">
    <source>
        <dbReference type="ARBA" id="ARBA00022684"/>
    </source>
</evidence>
<keyword evidence="6 10" id="KW-0547">Nucleotide-binding</keyword>
<name>A0A814HYA5_9BILA</name>
<dbReference type="EMBL" id="CAJNOC010004274">
    <property type="protein sequence ID" value="CAF1015739.1"/>
    <property type="molecule type" value="Genomic_DNA"/>
</dbReference>
<organism evidence="11 12">
    <name type="scientific">Brachionus calyciflorus</name>
    <dbReference type="NCBI Taxonomy" id="104777"/>
    <lineage>
        <taxon>Eukaryota</taxon>
        <taxon>Metazoa</taxon>
        <taxon>Spiralia</taxon>
        <taxon>Gnathifera</taxon>
        <taxon>Rotifera</taxon>
        <taxon>Eurotatoria</taxon>
        <taxon>Monogononta</taxon>
        <taxon>Pseudotrocha</taxon>
        <taxon>Ploima</taxon>
        <taxon>Brachionidae</taxon>
        <taxon>Brachionus</taxon>
    </lineage>
</organism>
<dbReference type="SUPFAM" id="SSF55931">
    <property type="entry name" value="Glutamine synthetase/guanido kinase"/>
    <property type="match status" value="1"/>
</dbReference>
<sequence length="371" mass="43595">MGCSCLQATFQAESIEEAKHLYDQLLPLTPILLALSASSPVWRGFLTDIDCRWNIISGSVDDRTDEELGNTRLRNDKYRIHKSRYDSVDSFLSEPGQIYNDIELVKDKELYLELIKNNIDKSLASHISHLFIRDPIALFKEKLDVEDDEDVDSFENIQSTNWQSMRFKPPPLKDNDNQIGWRVEFRPIELQFTSFENSAFCAFVIILVHAIKQFNLNFLMPISKIDENMQRAQKRNACLEQKFFFRNNIYDLEEKIQANCELVEMTLDEIINGNKMFKGLAQILLDYLSIIENVEVFTMCKLRQYLRLIQSRANGSLMTPARYIRKFIHNHPKYKHDSRVDDEINYDLIRNIYLISKRKIPCHDLLFEDNC</sequence>
<dbReference type="GO" id="GO:0017109">
    <property type="term" value="C:glutamate-cysteine ligase complex"/>
    <property type="evidence" value="ECO:0007669"/>
    <property type="project" value="TreeGrafter"/>
</dbReference>
<keyword evidence="5 10" id="KW-0317">Glutathione biosynthesis</keyword>
<keyword evidence="4 10" id="KW-0436">Ligase</keyword>
<comment type="catalytic activity">
    <reaction evidence="10">
        <text>L-cysteine + L-glutamate + ATP = gamma-L-glutamyl-L-cysteine + ADP + phosphate + H(+)</text>
        <dbReference type="Rhea" id="RHEA:13285"/>
        <dbReference type="ChEBI" id="CHEBI:15378"/>
        <dbReference type="ChEBI" id="CHEBI:29985"/>
        <dbReference type="ChEBI" id="CHEBI:30616"/>
        <dbReference type="ChEBI" id="CHEBI:35235"/>
        <dbReference type="ChEBI" id="CHEBI:43474"/>
        <dbReference type="ChEBI" id="CHEBI:58173"/>
        <dbReference type="ChEBI" id="CHEBI:456216"/>
        <dbReference type="EC" id="6.3.2.2"/>
    </reaction>
</comment>
<dbReference type="InterPro" id="IPR014746">
    <property type="entry name" value="Gln_synth/guanido_kin_cat_dom"/>
</dbReference>
<evidence type="ECO:0000256" key="10">
    <source>
        <dbReference type="RuleBase" id="RU367135"/>
    </source>
</evidence>
<keyword evidence="7 10" id="KW-0067">ATP-binding</keyword>
<keyword evidence="12" id="KW-1185">Reference proteome</keyword>
<reference evidence="11" key="1">
    <citation type="submission" date="2021-02" db="EMBL/GenBank/DDBJ databases">
        <authorList>
            <person name="Nowell W R."/>
        </authorList>
    </citation>
    <scope>NUCLEOTIDE SEQUENCE</scope>
    <source>
        <strain evidence="11">Ploen Becks lab</strain>
    </source>
</reference>